<accession>A0ABY5KBH9</accession>
<dbReference type="RefSeq" id="WP_227564504.1">
    <property type="nucleotide sequence ID" value="NZ_CP101989.1"/>
</dbReference>
<evidence type="ECO:0000313" key="3">
    <source>
        <dbReference type="Proteomes" id="UP001317322"/>
    </source>
</evidence>
<name>A0ABY5KBH9_9CELL</name>
<sequence>MRNDMQNIGTAFISVRAARLRATSAWADAPTVEPTSAELRAERRAHARRTRAHRPPRTRLAAAGTLRRLADTLAPGGGDLAAPHGQTRS</sequence>
<reference evidence="2 3" key="1">
    <citation type="submission" date="2022-07" db="EMBL/GenBank/DDBJ databases">
        <title>Novel species in genus cellulomonas.</title>
        <authorList>
            <person name="Ye L."/>
        </authorList>
    </citation>
    <scope>NUCLEOTIDE SEQUENCE [LARGE SCALE GENOMIC DNA]</scope>
    <source>
        <strain evidence="3">zg-Y908</strain>
    </source>
</reference>
<keyword evidence="3" id="KW-1185">Reference proteome</keyword>
<organism evidence="2 3">
    <name type="scientific">Cellulomonas wangsupingiae</name>
    <dbReference type="NCBI Taxonomy" id="2968085"/>
    <lineage>
        <taxon>Bacteria</taxon>
        <taxon>Bacillati</taxon>
        <taxon>Actinomycetota</taxon>
        <taxon>Actinomycetes</taxon>
        <taxon>Micrococcales</taxon>
        <taxon>Cellulomonadaceae</taxon>
        <taxon>Cellulomonas</taxon>
    </lineage>
</organism>
<dbReference type="Proteomes" id="UP001317322">
    <property type="component" value="Chromosome"/>
</dbReference>
<evidence type="ECO:0000256" key="1">
    <source>
        <dbReference type="SAM" id="MobiDB-lite"/>
    </source>
</evidence>
<feature type="compositionally biased region" description="Basic residues" evidence="1">
    <location>
        <begin position="45"/>
        <end position="57"/>
    </location>
</feature>
<gene>
    <name evidence="2" type="ORF">NP075_06295</name>
</gene>
<dbReference type="EMBL" id="CP101989">
    <property type="protein sequence ID" value="UUI66321.1"/>
    <property type="molecule type" value="Genomic_DNA"/>
</dbReference>
<proteinExistence type="predicted"/>
<feature type="region of interest" description="Disordered" evidence="1">
    <location>
        <begin position="27"/>
        <end position="64"/>
    </location>
</feature>
<protein>
    <submittedName>
        <fullName evidence="2">Uncharacterized protein</fullName>
    </submittedName>
</protein>
<evidence type="ECO:0000313" key="2">
    <source>
        <dbReference type="EMBL" id="UUI66321.1"/>
    </source>
</evidence>